<protein>
    <submittedName>
        <fullName evidence="2">Uncharacterized protein</fullName>
    </submittedName>
</protein>
<dbReference type="EMBL" id="JAENIG010000006">
    <property type="protein sequence ID" value="MBK1855400.1"/>
    <property type="molecule type" value="Genomic_DNA"/>
</dbReference>
<dbReference type="AlphaFoldDB" id="A0AAE2SF41"/>
<name>A0AAE2SF41_9BACT</name>
<reference evidence="2" key="1">
    <citation type="submission" date="2021-01" db="EMBL/GenBank/DDBJ databases">
        <title>Modified the classification status of verrucomicrobia.</title>
        <authorList>
            <person name="Feng X."/>
        </authorList>
    </citation>
    <scope>NUCLEOTIDE SEQUENCE</scope>
    <source>
        <strain evidence="2">5K15</strain>
    </source>
</reference>
<feature type="signal peptide" evidence="1">
    <location>
        <begin position="1"/>
        <end position="22"/>
    </location>
</feature>
<keyword evidence="3" id="KW-1185">Reference proteome</keyword>
<keyword evidence="1" id="KW-0732">Signal</keyword>
<evidence type="ECO:0000256" key="1">
    <source>
        <dbReference type="SAM" id="SignalP"/>
    </source>
</evidence>
<evidence type="ECO:0000313" key="2">
    <source>
        <dbReference type="EMBL" id="MBK1855400.1"/>
    </source>
</evidence>
<evidence type="ECO:0000313" key="3">
    <source>
        <dbReference type="Proteomes" id="UP000634206"/>
    </source>
</evidence>
<comment type="caution">
    <text evidence="2">The sequence shown here is derived from an EMBL/GenBank/DDBJ whole genome shotgun (WGS) entry which is preliminary data.</text>
</comment>
<sequence length="211" mass="23202">MNHTSIAGLLTAIALCTPSLHAQPGPLNTSEVLQLTLEQLAEKLGDQSEVGHNEAAQIWATAQRIQTDAELGKTSVQAVRELNQWRQVLNDWSDLKLRVRAVHSGGGTMWSHLSARNDAPIESFLAKYQAALSAPPTGKRGVPKINYLKPLIQLIDAGLKEWDAGEYQQQEAAALKKELETTHSYLIYMLQGLTEGATRQAVIELVQPDFK</sequence>
<feature type="chain" id="PRO_5042130482" evidence="1">
    <location>
        <begin position="23"/>
        <end position="211"/>
    </location>
</feature>
<gene>
    <name evidence="2" type="ORF">JIN83_10550</name>
</gene>
<accession>A0AAE2SF41</accession>
<dbReference type="RefSeq" id="WP_309490013.1">
    <property type="nucleotide sequence ID" value="NZ_JAENIG010000006.1"/>
</dbReference>
<proteinExistence type="predicted"/>
<organism evidence="2 3">
    <name type="scientific">Oceaniferula flava</name>
    <dbReference type="NCBI Taxonomy" id="2800421"/>
    <lineage>
        <taxon>Bacteria</taxon>
        <taxon>Pseudomonadati</taxon>
        <taxon>Verrucomicrobiota</taxon>
        <taxon>Verrucomicrobiia</taxon>
        <taxon>Verrucomicrobiales</taxon>
        <taxon>Verrucomicrobiaceae</taxon>
        <taxon>Oceaniferula</taxon>
    </lineage>
</organism>
<dbReference type="Proteomes" id="UP000634206">
    <property type="component" value="Unassembled WGS sequence"/>
</dbReference>